<accession>A0A9D9H076</accession>
<reference evidence="1" key="1">
    <citation type="submission" date="2020-10" db="EMBL/GenBank/DDBJ databases">
        <authorList>
            <person name="Gilroy R."/>
        </authorList>
    </citation>
    <scope>NUCLEOTIDE SEQUENCE</scope>
    <source>
        <strain evidence="1">10192</strain>
    </source>
</reference>
<sequence>MGKIFGISDNPVSTIESALKPLELKVEPSNIYPVKYLNRDTDKTDKFISKEKQNKPNAFIRMRNGIGRLMSHFSHPKNN</sequence>
<name>A0A9D9H076_9BACT</name>
<comment type="caution">
    <text evidence="1">The sequence shown here is derived from an EMBL/GenBank/DDBJ whole genome shotgun (WGS) entry which is preliminary data.</text>
</comment>
<evidence type="ECO:0000313" key="2">
    <source>
        <dbReference type="Proteomes" id="UP000823632"/>
    </source>
</evidence>
<reference evidence="1" key="2">
    <citation type="journal article" date="2021" name="PeerJ">
        <title>Extensive microbial diversity within the chicken gut microbiome revealed by metagenomics and culture.</title>
        <authorList>
            <person name="Gilroy R."/>
            <person name="Ravi A."/>
            <person name="Getino M."/>
            <person name="Pursley I."/>
            <person name="Horton D.L."/>
            <person name="Alikhan N.F."/>
            <person name="Baker D."/>
            <person name="Gharbi K."/>
            <person name="Hall N."/>
            <person name="Watson M."/>
            <person name="Adriaenssens E.M."/>
            <person name="Foster-Nyarko E."/>
            <person name="Jarju S."/>
            <person name="Secka A."/>
            <person name="Antonio M."/>
            <person name="Oren A."/>
            <person name="Chaudhuri R.R."/>
            <person name="La Ragione R."/>
            <person name="Hildebrand F."/>
            <person name="Pallen M.J."/>
        </authorList>
    </citation>
    <scope>NUCLEOTIDE SEQUENCE</scope>
    <source>
        <strain evidence="1">10192</strain>
    </source>
</reference>
<proteinExistence type="predicted"/>
<gene>
    <name evidence="1" type="ORF">IAC76_09160</name>
</gene>
<dbReference type="EMBL" id="JADIND010000202">
    <property type="protein sequence ID" value="MBO8431541.1"/>
    <property type="molecule type" value="Genomic_DNA"/>
</dbReference>
<organism evidence="1 2">
    <name type="scientific">Candidatus Scatousia excrementipullorum</name>
    <dbReference type="NCBI Taxonomy" id="2840936"/>
    <lineage>
        <taxon>Bacteria</taxon>
        <taxon>Candidatus Scatousia</taxon>
    </lineage>
</organism>
<protein>
    <submittedName>
        <fullName evidence="1">Uncharacterized protein</fullName>
    </submittedName>
</protein>
<dbReference type="Proteomes" id="UP000823632">
    <property type="component" value="Unassembled WGS sequence"/>
</dbReference>
<dbReference type="AlphaFoldDB" id="A0A9D9H076"/>
<evidence type="ECO:0000313" key="1">
    <source>
        <dbReference type="EMBL" id="MBO8431541.1"/>
    </source>
</evidence>